<dbReference type="RefSeq" id="WP_127074711.1">
    <property type="nucleotide sequence ID" value="NZ_CP032819.1"/>
</dbReference>
<dbReference type="Pfam" id="PF14322">
    <property type="entry name" value="SusD-like_3"/>
    <property type="match status" value="1"/>
</dbReference>
<reference evidence="9 10" key="1">
    <citation type="submission" date="2018-10" db="EMBL/GenBank/DDBJ databases">
        <title>Butyricimonas faecalis sp. nov., isolated from human faeces and emended description of the genus Butyricimonas.</title>
        <authorList>
            <person name="Le Roy T."/>
            <person name="Van der Smissen P."/>
            <person name="Paquot A."/>
            <person name="Delzenne N."/>
            <person name="Muccioli G."/>
            <person name="Collet J.-F."/>
            <person name="Cani P.D."/>
        </authorList>
    </citation>
    <scope>NUCLEOTIDE SEQUENCE [LARGE SCALE GENOMIC DNA]</scope>
    <source>
        <strain evidence="9 10">H184</strain>
    </source>
</reference>
<protein>
    <submittedName>
        <fullName evidence="9">RagB/SusD family nutrient uptake outer membrane protein</fullName>
    </submittedName>
</protein>
<feature type="signal peptide" evidence="6">
    <location>
        <begin position="1"/>
        <end position="18"/>
    </location>
</feature>
<evidence type="ECO:0000256" key="5">
    <source>
        <dbReference type="ARBA" id="ARBA00023237"/>
    </source>
</evidence>
<dbReference type="InterPro" id="IPR033985">
    <property type="entry name" value="SusD-like_N"/>
</dbReference>
<dbReference type="KEGG" id="buy:D8S85_01035"/>
<dbReference type="Gene3D" id="1.25.40.390">
    <property type="match status" value="1"/>
</dbReference>
<dbReference type="OrthoDB" id="5694214at2"/>
<dbReference type="EMBL" id="CP032819">
    <property type="protein sequence ID" value="AZS28271.1"/>
    <property type="molecule type" value="Genomic_DNA"/>
</dbReference>
<keyword evidence="4" id="KW-0472">Membrane</keyword>
<evidence type="ECO:0000256" key="6">
    <source>
        <dbReference type="SAM" id="SignalP"/>
    </source>
</evidence>
<dbReference type="Proteomes" id="UP000270673">
    <property type="component" value="Chromosome"/>
</dbReference>
<dbReference type="GO" id="GO:0009279">
    <property type="term" value="C:cell outer membrane"/>
    <property type="evidence" value="ECO:0007669"/>
    <property type="project" value="UniProtKB-SubCell"/>
</dbReference>
<dbReference type="AlphaFoldDB" id="A0A3Q9IRD7"/>
<evidence type="ECO:0000259" key="7">
    <source>
        <dbReference type="Pfam" id="PF07980"/>
    </source>
</evidence>
<name>A0A3Q9IRD7_9BACT</name>
<evidence type="ECO:0000256" key="2">
    <source>
        <dbReference type="ARBA" id="ARBA00006275"/>
    </source>
</evidence>
<evidence type="ECO:0000256" key="3">
    <source>
        <dbReference type="ARBA" id="ARBA00022729"/>
    </source>
</evidence>
<keyword evidence="5" id="KW-0998">Cell outer membrane</keyword>
<comment type="similarity">
    <text evidence="2">Belongs to the SusD family.</text>
</comment>
<dbReference type="InterPro" id="IPR012944">
    <property type="entry name" value="SusD_RagB_dom"/>
</dbReference>
<dbReference type="InterPro" id="IPR011990">
    <property type="entry name" value="TPR-like_helical_dom_sf"/>
</dbReference>
<gene>
    <name evidence="9" type="ORF">D8S85_01035</name>
</gene>
<feature type="domain" description="SusD-like N-terminal" evidence="8">
    <location>
        <begin position="86"/>
        <end position="249"/>
    </location>
</feature>
<comment type="subcellular location">
    <subcellularLocation>
        <location evidence="1">Cell outer membrane</location>
    </subcellularLocation>
</comment>
<evidence type="ECO:0000256" key="4">
    <source>
        <dbReference type="ARBA" id="ARBA00023136"/>
    </source>
</evidence>
<keyword evidence="10" id="KW-1185">Reference proteome</keyword>
<evidence type="ECO:0000313" key="10">
    <source>
        <dbReference type="Proteomes" id="UP000270673"/>
    </source>
</evidence>
<dbReference type="Pfam" id="PF07980">
    <property type="entry name" value="SusD_RagB"/>
    <property type="match status" value="1"/>
</dbReference>
<sequence length="519" mass="60085">MKKLIYTMVLCVGSLILASCGDFLEEYSNDKVYASSCEDLNEVLIGNGYLKNDVNNQVIIINSSGAHYWPYLHLMDDDAEEYLTGKTDLNAYQASVAAMRNFYIWAKEPWKKINGDDLYDWDWKRLYQCISYLNVINAYVDEFPNDPEEDQRRVRGEAQFLRAFCYYMLVNLYAAPYVKETADEDLGVPLKITEYIEDKYYSRDAIGVVYKQIVKDLKDACENLKGITQPTIYRVNEKAAHTLLSRVYLYMGEWELALAECEKIIELGCPLTDLNGANISAEGGPYFYTKTTPEMFFTQGSTSWYPLFENQASAVAQRYRVSDELIGLYSKYEEAEDLRLNAFMASSKIDNGLYCVRKGAVGGYVEIFDACIIRGAEVYLNKAEAEAMLDKSEAINTLKTFMKHRYTRDKLPAIDHLQGEELVKFIREERRRELCFEGHRWFDLRRYAVSPKYPEKRSISHRIYSPSAMSREQGIYDGTYILKPYGEDNAWMLPIPDYEIEFDQGAMVDNPVREDRKKE</sequence>
<dbReference type="SUPFAM" id="SSF48452">
    <property type="entry name" value="TPR-like"/>
    <property type="match status" value="1"/>
</dbReference>
<keyword evidence="3 6" id="KW-0732">Signal</keyword>
<evidence type="ECO:0000313" key="9">
    <source>
        <dbReference type="EMBL" id="AZS28271.1"/>
    </source>
</evidence>
<evidence type="ECO:0000256" key="1">
    <source>
        <dbReference type="ARBA" id="ARBA00004442"/>
    </source>
</evidence>
<dbReference type="PROSITE" id="PS51257">
    <property type="entry name" value="PROKAR_LIPOPROTEIN"/>
    <property type="match status" value="1"/>
</dbReference>
<proteinExistence type="inferred from homology"/>
<feature type="domain" description="RagB/SusD" evidence="7">
    <location>
        <begin position="371"/>
        <end position="511"/>
    </location>
</feature>
<feature type="chain" id="PRO_5018581510" evidence="6">
    <location>
        <begin position="19"/>
        <end position="519"/>
    </location>
</feature>
<organism evidence="9 10">
    <name type="scientific">Butyricimonas faecalis</name>
    <dbReference type="NCBI Taxonomy" id="2093856"/>
    <lineage>
        <taxon>Bacteria</taxon>
        <taxon>Pseudomonadati</taxon>
        <taxon>Bacteroidota</taxon>
        <taxon>Bacteroidia</taxon>
        <taxon>Bacteroidales</taxon>
        <taxon>Odoribacteraceae</taxon>
        <taxon>Butyricimonas</taxon>
    </lineage>
</organism>
<dbReference type="CDD" id="cd08977">
    <property type="entry name" value="SusD"/>
    <property type="match status" value="1"/>
</dbReference>
<evidence type="ECO:0000259" key="8">
    <source>
        <dbReference type="Pfam" id="PF14322"/>
    </source>
</evidence>
<accession>A0A3Q9IRD7</accession>